<comment type="caution">
    <text evidence="1">The sequence shown here is derived from an EMBL/GenBank/DDBJ whole genome shotgun (WGS) entry which is preliminary data.</text>
</comment>
<name>A0A8J7YED3_9EURY</name>
<dbReference type="AlphaFoldDB" id="A0A8J7YED3"/>
<sequence>MGAFATDVRTRLRDGLAERLPSPDWQTEYALAGTPVDVVEVGATDSFESVTYRPLVALVEYVAKTSREP</sequence>
<proteinExistence type="predicted"/>
<dbReference type="Proteomes" id="UP000766550">
    <property type="component" value="Unassembled WGS sequence"/>
</dbReference>
<protein>
    <submittedName>
        <fullName evidence="1">Uncharacterized protein</fullName>
    </submittedName>
</protein>
<organism evidence="1 2">
    <name type="scientific">Haloarcula limicola</name>
    <dbReference type="NCBI Taxonomy" id="1429915"/>
    <lineage>
        <taxon>Archaea</taxon>
        <taxon>Methanobacteriati</taxon>
        <taxon>Methanobacteriota</taxon>
        <taxon>Stenosarchaea group</taxon>
        <taxon>Halobacteria</taxon>
        <taxon>Halobacteriales</taxon>
        <taxon>Haloarculaceae</taxon>
        <taxon>Haloarcula</taxon>
    </lineage>
</organism>
<gene>
    <name evidence="1" type="ORF">KTS45_15970</name>
</gene>
<dbReference type="RefSeq" id="WP_162318510.1">
    <property type="nucleotide sequence ID" value="NZ_JAHQXF010000002.1"/>
</dbReference>
<evidence type="ECO:0000313" key="2">
    <source>
        <dbReference type="Proteomes" id="UP000766550"/>
    </source>
</evidence>
<keyword evidence="2" id="KW-1185">Reference proteome</keyword>
<accession>A0A8J7YED3</accession>
<reference evidence="1 2" key="1">
    <citation type="submission" date="2021-06" db="EMBL/GenBank/DDBJ databases">
        <title>New haloarchaea isolates fom saline soil.</title>
        <authorList>
            <person name="Duran-Viseras A."/>
            <person name="Sanchez-Porro C.S."/>
            <person name="Ventosa A."/>
        </authorList>
    </citation>
    <scope>NUCLEOTIDE SEQUENCE [LARGE SCALE GENOMIC DNA]</scope>
    <source>
        <strain evidence="1 2">JCM 183640</strain>
    </source>
</reference>
<dbReference type="OrthoDB" id="260878at2157"/>
<dbReference type="EMBL" id="JAHQXF010000002">
    <property type="protein sequence ID" value="MBV0925701.1"/>
    <property type="molecule type" value="Genomic_DNA"/>
</dbReference>
<evidence type="ECO:0000313" key="1">
    <source>
        <dbReference type="EMBL" id="MBV0925701.1"/>
    </source>
</evidence>